<feature type="compositionally biased region" description="Basic residues" evidence="1">
    <location>
        <begin position="69"/>
        <end position="81"/>
    </location>
</feature>
<keyword evidence="3" id="KW-1185">Reference proteome</keyword>
<feature type="compositionally biased region" description="Low complexity" evidence="1">
    <location>
        <begin position="32"/>
        <end position="46"/>
    </location>
</feature>
<sequence length="81" mass="8849">MVSDGWLEGEPPREDQQPAELLQSNISAGVTSAEQQSSVGVVGSASDRGDGAKMLQQYQQEELTDNRCRSSHGSHQKQRSY</sequence>
<dbReference type="Proteomes" id="UP001454036">
    <property type="component" value="Unassembled WGS sequence"/>
</dbReference>
<proteinExistence type="predicted"/>
<name>A0AAV3R5Y8_LITER</name>
<evidence type="ECO:0000256" key="1">
    <source>
        <dbReference type="SAM" id="MobiDB-lite"/>
    </source>
</evidence>
<reference evidence="2 3" key="1">
    <citation type="submission" date="2024-01" db="EMBL/GenBank/DDBJ databases">
        <title>The complete chloroplast genome sequence of Lithospermum erythrorhizon: insights into the phylogenetic relationship among Boraginaceae species and the maternal lineages of purple gromwells.</title>
        <authorList>
            <person name="Okada T."/>
            <person name="Watanabe K."/>
        </authorList>
    </citation>
    <scope>NUCLEOTIDE SEQUENCE [LARGE SCALE GENOMIC DNA]</scope>
</reference>
<dbReference type="AlphaFoldDB" id="A0AAV3R5Y8"/>
<feature type="region of interest" description="Disordered" evidence="1">
    <location>
        <begin position="29"/>
        <end position="81"/>
    </location>
</feature>
<evidence type="ECO:0000313" key="2">
    <source>
        <dbReference type="EMBL" id="GAA0171814.1"/>
    </source>
</evidence>
<organism evidence="2 3">
    <name type="scientific">Lithospermum erythrorhizon</name>
    <name type="common">Purple gromwell</name>
    <name type="synonym">Lithospermum officinale var. erythrorhizon</name>
    <dbReference type="NCBI Taxonomy" id="34254"/>
    <lineage>
        <taxon>Eukaryota</taxon>
        <taxon>Viridiplantae</taxon>
        <taxon>Streptophyta</taxon>
        <taxon>Embryophyta</taxon>
        <taxon>Tracheophyta</taxon>
        <taxon>Spermatophyta</taxon>
        <taxon>Magnoliopsida</taxon>
        <taxon>eudicotyledons</taxon>
        <taxon>Gunneridae</taxon>
        <taxon>Pentapetalae</taxon>
        <taxon>asterids</taxon>
        <taxon>lamiids</taxon>
        <taxon>Boraginales</taxon>
        <taxon>Boraginaceae</taxon>
        <taxon>Boraginoideae</taxon>
        <taxon>Lithospermeae</taxon>
        <taxon>Lithospermum</taxon>
    </lineage>
</organism>
<dbReference type="EMBL" id="BAABME010007839">
    <property type="protein sequence ID" value="GAA0171814.1"/>
    <property type="molecule type" value="Genomic_DNA"/>
</dbReference>
<comment type="caution">
    <text evidence="2">The sequence shown here is derived from an EMBL/GenBank/DDBJ whole genome shotgun (WGS) entry which is preliminary data.</text>
</comment>
<gene>
    <name evidence="2" type="ORF">LIER_25765</name>
</gene>
<accession>A0AAV3R5Y8</accession>
<evidence type="ECO:0000313" key="3">
    <source>
        <dbReference type="Proteomes" id="UP001454036"/>
    </source>
</evidence>
<protein>
    <submittedName>
        <fullName evidence="2">Uncharacterized protein</fullName>
    </submittedName>
</protein>